<feature type="compositionally biased region" description="Basic residues" evidence="1">
    <location>
        <begin position="61"/>
        <end position="70"/>
    </location>
</feature>
<gene>
    <name evidence="2" type="ORF">RSOLAG1IB_06837</name>
</gene>
<keyword evidence="3" id="KW-1185">Reference proteome</keyword>
<feature type="compositionally biased region" description="Basic and acidic residues" evidence="1">
    <location>
        <begin position="225"/>
        <end position="238"/>
    </location>
</feature>
<dbReference type="AlphaFoldDB" id="A0A0B7F7V8"/>
<feature type="region of interest" description="Disordered" evidence="1">
    <location>
        <begin position="205"/>
        <end position="240"/>
    </location>
</feature>
<feature type="region of interest" description="Disordered" evidence="1">
    <location>
        <begin position="61"/>
        <end position="133"/>
    </location>
</feature>
<evidence type="ECO:0000256" key="1">
    <source>
        <dbReference type="SAM" id="MobiDB-lite"/>
    </source>
</evidence>
<dbReference type="OrthoDB" id="3249564at2759"/>
<sequence length="349" mass="39580">MVMEVVIPIRKADKRRLSPSADETQPKTRRRTRPCVRDPSLARSDSSISLGAHWYVVPKKKRVRKPRISRKLVEGKQAKPRRPASRPLKPQETITENIQGDYTPIHQPNPILPLSSPPPPSSPPPINPVIFDSEPRPISPLTFPFEPQLSPTSSDLIMRINLESARREAIRAQESARGWDIYDHMYWPSPKAPIANTLNTPVSSHHLSYPESNNRLYAGSSKGPGTREREKIREKDRTVPCAPVSTPYNISANFKYPTPVSEDRPLPSFAQLIESEFDDIDPAEANKLFRLGLQTALEKLADRYGVPMNVVSELYRRQGCLEETEKLLSSFRAREYADEADTLRRIIHS</sequence>
<accession>A0A0B7F7V8</accession>
<evidence type="ECO:0000313" key="2">
    <source>
        <dbReference type="EMBL" id="CEL54126.1"/>
    </source>
</evidence>
<organism evidence="2 3">
    <name type="scientific">Thanatephorus cucumeris (strain AG1-IB / isolate 7/3/14)</name>
    <name type="common">Lettuce bottom rot fungus</name>
    <name type="synonym">Rhizoctonia solani</name>
    <dbReference type="NCBI Taxonomy" id="1108050"/>
    <lineage>
        <taxon>Eukaryota</taxon>
        <taxon>Fungi</taxon>
        <taxon>Dikarya</taxon>
        <taxon>Basidiomycota</taxon>
        <taxon>Agaricomycotina</taxon>
        <taxon>Agaricomycetes</taxon>
        <taxon>Cantharellales</taxon>
        <taxon>Ceratobasidiaceae</taxon>
        <taxon>Rhizoctonia</taxon>
        <taxon>Rhizoctonia solani AG-1</taxon>
    </lineage>
</organism>
<protein>
    <submittedName>
        <fullName evidence="2">Uncharacterized protein</fullName>
    </submittedName>
</protein>
<name>A0A0B7F7V8_THACB</name>
<dbReference type="Proteomes" id="UP000059188">
    <property type="component" value="Unassembled WGS sequence"/>
</dbReference>
<evidence type="ECO:0000313" key="3">
    <source>
        <dbReference type="Proteomes" id="UP000059188"/>
    </source>
</evidence>
<reference evidence="2 3" key="1">
    <citation type="submission" date="2014-11" db="EMBL/GenBank/DDBJ databases">
        <authorList>
            <person name="Wibberg Daniel"/>
        </authorList>
    </citation>
    <scope>NUCLEOTIDE SEQUENCE [LARGE SCALE GENOMIC DNA]</scope>
    <source>
        <strain evidence="2">Rhizoctonia solani AG1-IB 7/3/14</strain>
    </source>
</reference>
<feature type="region of interest" description="Disordered" evidence="1">
    <location>
        <begin position="1"/>
        <end position="44"/>
    </location>
</feature>
<proteinExistence type="predicted"/>
<dbReference type="EMBL" id="LN679114">
    <property type="protein sequence ID" value="CEL54126.1"/>
    <property type="molecule type" value="Genomic_DNA"/>
</dbReference>
<feature type="compositionally biased region" description="Polar residues" evidence="1">
    <location>
        <begin position="205"/>
        <end position="215"/>
    </location>
</feature>
<feature type="compositionally biased region" description="Pro residues" evidence="1">
    <location>
        <begin position="115"/>
        <end position="127"/>
    </location>
</feature>